<keyword evidence="2" id="KW-1185">Reference proteome</keyword>
<accession>A0A8T0IM65</accession>
<sequence>MLFKGYQNQGNSSKKIGEYPVAYDFSNTNPSRFDANIWYNDTYANQTEFQPSYIVRVVRSINMASQAFLRYKLGEAAELRHLPPIHLEFVLDVTLYCLKSFWVVSWVV</sequence>
<dbReference type="EMBL" id="CM026423">
    <property type="protein sequence ID" value="KAG0584840.1"/>
    <property type="molecule type" value="Genomic_DNA"/>
</dbReference>
<protein>
    <submittedName>
        <fullName evidence="1">Uncharacterized protein</fullName>
    </submittedName>
</protein>
<proteinExistence type="predicted"/>
<gene>
    <name evidence="1" type="ORF">KC19_3G238300</name>
</gene>
<organism evidence="1 2">
    <name type="scientific">Ceratodon purpureus</name>
    <name type="common">Fire moss</name>
    <name type="synonym">Dicranum purpureum</name>
    <dbReference type="NCBI Taxonomy" id="3225"/>
    <lineage>
        <taxon>Eukaryota</taxon>
        <taxon>Viridiplantae</taxon>
        <taxon>Streptophyta</taxon>
        <taxon>Embryophyta</taxon>
        <taxon>Bryophyta</taxon>
        <taxon>Bryophytina</taxon>
        <taxon>Bryopsida</taxon>
        <taxon>Dicranidae</taxon>
        <taxon>Pseudoditrichales</taxon>
        <taxon>Ditrichaceae</taxon>
        <taxon>Ceratodon</taxon>
    </lineage>
</organism>
<evidence type="ECO:0000313" key="1">
    <source>
        <dbReference type="EMBL" id="KAG0584840.1"/>
    </source>
</evidence>
<reference evidence="1" key="1">
    <citation type="submission" date="2020-06" db="EMBL/GenBank/DDBJ databases">
        <title>WGS assembly of Ceratodon purpureus strain R40.</title>
        <authorList>
            <person name="Carey S.B."/>
            <person name="Jenkins J."/>
            <person name="Shu S."/>
            <person name="Lovell J.T."/>
            <person name="Sreedasyam A."/>
            <person name="Maumus F."/>
            <person name="Tiley G.P."/>
            <person name="Fernandez-Pozo N."/>
            <person name="Barry K."/>
            <person name="Chen C."/>
            <person name="Wang M."/>
            <person name="Lipzen A."/>
            <person name="Daum C."/>
            <person name="Saski C.A."/>
            <person name="Payton A.C."/>
            <person name="Mcbreen J.C."/>
            <person name="Conrad R.E."/>
            <person name="Kollar L.M."/>
            <person name="Olsson S."/>
            <person name="Huttunen S."/>
            <person name="Landis J.B."/>
            <person name="Wickett N.J."/>
            <person name="Johnson M.G."/>
            <person name="Rensing S.A."/>
            <person name="Grimwood J."/>
            <person name="Schmutz J."/>
            <person name="Mcdaniel S.F."/>
        </authorList>
    </citation>
    <scope>NUCLEOTIDE SEQUENCE</scope>
    <source>
        <strain evidence="1">R40</strain>
    </source>
</reference>
<dbReference type="AlphaFoldDB" id="A0A8T0IM65"/>
<comment type="caution">
    <text evidence="1">The sequence shown here is derived from an EMBL/GenBank/DDBJ whole genome shotgun (WGS) entry which is preliminary data.</text>
</comment>
<dbReference type="Proteomes" id="UP000822688">
    <property type="component" value="Chromosome 3"/>
</dbReference>
<name>A0A8T0IM65_CERPU</name>
<evidence type="ECO:0000313" key="2">
    <source>
        <dbReference type="Proteomes" id="UP000822688"/>
    </source>
</evidence>